<reference evidence="3" key="1">
    <citation type="journal article" date="2020" name="mSystems">
        <title>Genome- and Community-Level Interaction Insights into Carbon Utilization and Element Cycling Functions of Hydrothermarchaeota in Hydrothermal Sediment.</title>
        <authorList>
            <person name="Zhou Z."/>
            <person name="Liu Y."/>
            <person name="Xu W."/>
            <person name="Pan J."/>
            <person name="Luo Z.H."/>
            <person name="Li M."/>
        </authorList>
    </citation>
    <scope>NUCLEOTIDE SEQUENCE [LARGE SCALE GENOMIC DNA]</scope>
    <source>
        <strain evidence="3">SpSt-289</strain>
    </source>
</reference>
<dbReference type="GO" id="GO:0006740">
    <property type="term" value="P:NADPH regeneration"/>
    <property type="evidence" value="ECO:0007669"/>
    <property type="project" value="InterPro"/>
</dbReference>
<dbReference type="GO" id="GO:0008823">
    <property type="term" value="F:cupric reductase (NADH) activity"/>
    <property type="evidence" value="ECO:0007669"/>
    <property type="project" value="TreeGrafter"/>
</dbReference>
<evidence type="ECO:0000259" key="2">
    <source>
        <dbReference type="Pfam" id="PF03807"/>
    </source>
</evidence>
<sequence>MSKPVIGVIGGTGAEGSGLVVRWAAAGYPVIIGSRSREKAQAVAAELMSLLPVGGAEIRGEDNTSAAAASDVIVLSVPYSSQADMAAQIAEGAQGKVVITVVVPLKPPRVSVVWRPEAGSAAEELQRQLGEGVQVVAAFQNIAAGHLRDLSWQPDCDVLYTGDNKEAKAVTLELIRAAGFFGVDAGPLANSSVVEGLTAVLIGINIRYKVQGSGIRITGIPR</sequence>
<dbReference type="NCBIfam" id="TIGR01915">
    <property type="entry name" value="npdG"/>
    <property type="match status" value="1"/>
</dbReference>
<accession>A0A7C1JZN8</accession>
<gene>
    <name evidence="3" type="primary">npdG</name>
    <name evidence="3" type="ORF">ENQ20_06390</name>
</gene>
<evidence type="ECO:0000256" key="1">
    <source>
        <dbReference type="ARBA" id="ARBA00023002"/>
    </source>
</evidence>
<protein>
    <submittedName>
        <fullName evidence="3">NADPH-dependent F420 reductase</fullName>
    </submittedName>
</protein>
<dbReference type="InterPro" id="IPR028939">
    <property type="entry name" value="P5C_Rdtase_cat_N"/>
</dbReference>
<dbReference type="GO" id="GO:0005886">
    <property type="term" value="C:plasma membrane"/>
    <property type="evidence" value="ECO:0007669"/>
    <property type="project" value="TreeGrafter"/>
</dbReference>
<dbReference type="Gene3D" id="3.40.50.720">
    <property type="entry name" value="NAD(P)-binding Rossmann-like Domain"/>
    <property type="match status" value="1"/>
</dbReference>
<dbReference type="GO" id="GO:0052851">
    <property type="term" value="F:ferric-chelate reductase (NADPH) activity"/>
    <property type="evidence" value="ECO:0007669"/>
    <property type="project" value="TreeGrafter"/>
</dbReference>
<dbReference type="GO" id="GO:0050661">
    <property type="term" value="F:NADP binding"/>
    <property type="evidence" value="ECO:0007669"/>
    <property type="project" value="InterPro"/>
</dbReference>
<dbReference type="PANTHER" id="PTHR14239:SF0">
    <property type="entry name" value="F420-DEPENDENT NADP REDUCTASE"/>
    <property type="match status" value="1"/>
</dbReference>
<dbReference type="EMBL" id="DSMG01000072">
    <property type="protein sequence ID" value="HDX31109.1"/>
    <property type="molecule type" value="Genomic_DNA"/>
</dbReference>
<dbReference type="InterPro" id="IPR010185">
    <property type="entry name" value="NpdG"/>
</dbReference>
<dbReference type="PANTHER" id="PTHR14239">
    <property type="entry name" value="DUDULIN-RELATED"/>
    <property type="match status" value="1"/>
</dbReference>
<keyword evidence="1" id="KW-0560">Oxidoreductase</keyword>
<organism evidence="3">
    <name type="scientific">Caldilinea aerophila</name>
    <dbReference type="NCBI Taxonomy" id="133453"/>
    <lineage>
        <taxon>Bacteria</taxon>
        <taxon>Bacillati</taxon>
        <taxon>Chloroflexota</taxon>
        <taxon>Caldilineae</taxon>
        <taxon>Caldilineales</taxon>
        <taxon>Caldilineaceae</taxon>
        <taxon>Caldilinea</taxon>
    </lineage>
</organism>
<dbReference type="SUPFAM" id="SSF51735">
    <property type="entry name" value="NAD(P)-binding Rossmann-fold domains"/>
    <property type="match status" value="1"/>
</dbReference>
<dbReference type="InterPro" id="IPR051267">
    <property type="entry name" value="STEAP_metalloreductase"/>
</dbReference>
<dbReference type="GO" id="GO:0015677">
    <property type="term" value="P:copper ion import"/>
    <property type="evidence" value="ECO:0007669"/>
    <property type="project" value="TreeGrafter"/>
</dbReference>
<dbReference type="GO" id="GO:0016651">
    <property type="term" value="F:oxidoreductase activity, acting on NAD(P)H"/>
    <property type="evidence" value="ECO:0007669"/>
    <property type="project" value="InterPro"/>
</dbReference>
<proteinExistence type="predicted"/>
<dbReference type="Pfam" id="PF03807">
    <property type="entry name" value="F420_oxidored"/>
    <property type="match status" value="1"/>
</dbReference>
<dbReference type="AlphaFoldDB" id="A0A7C1JZN8"/>
<dbReference type="GO" id="GO:0070967">
    <property type="term" value="F:coenzyme F420 binding"/>
    <property type="evidence" value="ECO:0007669"/>
    <property type="project" value="InterPro"/>
</dbReference>
<evidence type="ECO:0000313" key="3">
    <source>
        <dbReference type="EMBL" id="HDX31109.1"/>
    </source>
</evidence>
<dbReference type="InterPro" id="IPR036291">
    <property type="entry name" value="NAD(P)-bd_dom_sf"/>
</dbReference>
<name>A0A7C1JZN8_9CHLR</name>
<comment type="caution">
    <text evidence="3">The sequence shown here is derived from an EMBL/GenBank/DDBJ whole genome shotgun (WGS) entry which is preliminary data.</text>
</comment>
<feature type="domain" description="Pyrroline-5-carboxylate reductase catalytic N-terminal" evidence="2">
    <location>
        <begin position="6"/>
        <end position="103"/>
    </location>
</feature>